<dbReference type="OrthoDB" id="1631120at2"/>
<protein>
    <submittedName>
        <fullName evidence="3">Uncharacterized membrane protein</fullName>
    </submittedName>
</protein>
<dbReference type="InterPro" id="IPR058208">
    <property type="entry name" value="PACE"/>
</dbReference>
<dbReference type="Pfam" id="PF05232">
    <property type="entry name" value="BTP"/>
    <property type="match status" value="2"/>
</dbReference>
<keyword evidence="1" id="KW-0472">Membrane</keyword>
<feature type="transmembrane region" description="Helical" evidence="1">
    <location>
        <begin position="104"/>
        <end position="123"/>
    </location>
</feature>
<proteinExistence type="predicted"/>
<accession>A0A239CR69</accession>
<keyword evidence="1" id="KW-1133">Transmembrane helix</keyword>
<evidence type="ECO:0000313" key="4">
    <source>
        <dbReference type="Proteomes" id="UP000198407"/>
    </source>
</evidence>
<name>A0A239CR69_9PSED</name>
<evidence type="ECO:0000256" key="1">
    <source>
        <dbReference type="SAM" id="Phobius"/>
    </source>
</evidence>
<dbReference type="AlphaFoldDB" id="A0A239CR69"/>
<dbReference type="InterPro" id="IPR007896">
    <property type="entry name" value="BTP_bacteria"/>
</dbReference>
<dbReference type="NCBIfam" id="NF033664">
    <property type="entry name" value="PACE_transport"/>
    <property type="match status" value="1"/>
</dbReference>
<dbReference type="STRING" id="1215104.GCA_000730585_00008"/>
<feature type="domain" description="Chlorhexidine efflux transporter" evidence="2">
    <location>
        <begin position="71"/>
        <end position="133"/>
    </location>
</feature>
<keyword evidence="1" id="KW-0812">Transmembrane</keyword>
<evidence type="ECO:0000259" key="2">
    <source>
        <dbReference type="Pfam" id="PF05232"/>
    </source>
</evidence>
<dbReference type="EMBL" id="FZOL01000005">
    <property type="protein sequence ID" value="SNS22620.1"/>
    <property type="molecule type" value="Genomic_DNA"/>
</dbReference>
<reference evidence="4" key="1">
    <citation type="submission" date="2017-06" db="EMBL/GenBank/DDBJ databases">
        <authorList>
            <person name="Varghese N."/>
            <person name="Submissions S."/>
        </authorList>
    </citation>
    <scope>NUCLEOTIDE SEQUENCE [LARGE SCALE GENOMIC DNA]</scope>
    <source>
        <strain evidence="4">DSM 22348</strain>
    </source>
</reference>
<sequence>MQGPKRKIFQAVAYELIAVFCIAPAFTLVYDSGLAHSTALSLLISTVAMSWNMLYNHVFERIERTLANRERTLGRRVIHSLGFEGGLTLILVPLVSYWLDISLLQALMTNLALFVFFFFYAFAFQWGFDKLFDVPDSAKPEKCLDPELRGQL</sequence>
<feature type="domain" description="Chlorhexidine efflux transporter" evidence="2">
    <location>
        <begin position="3"/>
        <end position="64"/>
    </location>
</feature>
<feature type="transmembrane region" description="Helical" evidence="1">
    <location>
        <begin position="36"/>
        <end position="56"/>
    </location>
</feature>
<dbReference type="RefSeq" id="WP_042130765.1">
    <property type="nucleotide sequence ID" value="NZ_FZOL01000005.1"/>
</dbReference>
<feature type="transmembrane region" description="Helical" evidence="1">
    <location>
        <begin position="12"/>
        <end position="30"/>
    </location>
</feature>
<gene>
    <name evidence="3" type="ORF">SAMN05444352_1058</name>
</gene>
<evidence type="ECO:0000313" key="3">
    <source>
        <dbReference type="EMBL" id="SNS22620.1"/>
    </source>
</evidence>
<feature type="transmembrane region" description="Helical" evidence="1">
    <location>
        <begin position="77"/>
        <end position="98"/>
    </location>
</feature>
<organism evidence="3 4">
    <name type="scientific">Pseudomonas japonica</name>
    <dbReference type="NCBI Taxonomy" id="256466"/>
    <lineage>
        <taxon>Bacteria</taxon>
        <taxon>Pseudomonadati</taxon>
        <taxon>Pseudomonadota</taxon>
        <taxon>Gammaproteobacteria</taxon>
        <taxon>Pseudomonadales</taxon>
        <taxon>Pseudomonadaceae</taxon>
        <taxon>Pseudomonas</taxon>
    </lineage>
</organism>
<keyword evidence="4" id="KW-1185">Reference proteome</keyword>
<dbReference type="Proteomes" id="UP000198407">
    <property type="component" value="Unassembled WGS sequence"/>
</dbReference>